<dbReference type="EMBL" id="JAFNEN010000001">
    <property type="protein sequence ID" value="KAG8202056.1"/>
    <property type="molecule type" value="Genomic_DNA"/>
</dbReference>
<name>A0AAV6W2C6_9ARAC</name>
<keyword evidence="3" id="KW-1185">Reference proteome</keyword>
<gene>
    <name evidence="2" type="ORF">JTE90_010421</name>
</gene>
<comment type="caution">
    <text evidence="2">The sequence shown here is derived from an EMBL/GenBank/DDBJ whole genome shotgun (WGS) entry which is preliminary data.</text>
</comment>
<organism evidence="2 3">
    <name type="scientific">Oedothorax gibbosus</name>
    <dbReference type="NCBI Taxonomy" id="931172"/>
    <lineage>
        <taxon>Eukaryota</taxon>
        <taxon>Metazoa</taxon>
        <taxon>Ecdysozoa</taxon>
        <taxon>Arthropoda</taxon>
        <taxon>Chelicerata</taxon>
        <taxon>Arachnida</taxon>
        <taxon>Araneae</taxon>
        <taxon>Araneomorphae</taxon>
        <taxon>Entelegynae</taxon>
        <taxon>Araneoidea</taxon>
        <taxon>Linyphiidae</taxon>
        <taxon>Erigoninae</taxon>
        <taxon>Oedothorax</taxon>
    </lineage>
</organism>
<evidence type="ECO:0000313" key="3">
    <source>
        <dbReference type="Proteomes" id="UP000827092"/>
    </source>
</evidence>
<reference evidence="2 3" key="1">
    <citation type="journal article" date="2022" name="Nat. Ecol. Evol.">
        <title>A masculinizing supergene underlies an exaggerated male reproductive morph in a spider.</title>
        <authorList>
            <person name="Hendrickx F."/>
            <person name="De Corte Z."/>
            <person name="Sonet G."/>
            <person name="Van Belleghem S.M."/>
            <person name="Kostlbacher S."/>
            <person name="Vangestel C."/>
        </authorList>
    </citation>
    <scope>NUCLEOTIDE SEQUENCE [LARGE SCALE GENOMIC DNA]</scope>
    <source>
        <strain evidence="2">W744_W776</strain>
    </source>
</reference>
<evidence type="ECO:0000313" key="2">
    <source>
        <dbReference type="EMBL" id="KAG8202056.1"/>
    </source>
</evidence>
<sequence length="89" mass="9964">MNKTVTPRISLSDAHHGDKTHRPCTKPQPKNKSRGTQISVSRIKYRGSVFISGSAEKSAEYFQTFEAAVFTEHVANNLFAMRSIRKLGL</sequence>
<accession>A0AAV6W2C6</accession>
<protein>
    <submittedName>
        <fullName evidence="2">Uncharacterized protein</fullName>
    </submittedName>
</protein>
<dbReference type="Proteomes" id="UP000827092">
    <property type="component" value="Unassembled WGS sequence"/>
</dbReference>
<evidence type="ECO:0000256" key="1">
    <source>
        <dbReference type="SAM" id="MobiDB-lite"/>
    </source>
</evidence>
<feature type="region of interest" description="Disordered" evidence="1">
    <location>
        <begin position="1"/>
        <end position="38"/>
    </location>
</feature>
<dbReference type="AlphaFoldDB" id="A0AAV6W2C6"/>
<feature type="compositionally biased region" description="Basic residues" evidence="1">
    <location>
        <begin position="22"/>
        <end position="33"/>
    </location>
</feature>
<proteinExistence type="predicted"/>